<dbReference type="GO" id="GO:0005634">
    <property type="term" value="C:nucleus"/>
    <property type="evidence" value="ECO:0007669"/>
    <property type="project" value="TreeGrafter"/>
</dbReference>
<reference evidence="4 5" key="1">
    <citation type="journal article" date="2010" name="Nat. Biotechnol.">
        <title>Genome sequence of the model mushroom Schizophyllum commune.</title>
        <authorList>
            <person name="Ohm R.A."/>
            <person name="de Jong J.F."/>
            <person name="Lugones L.G."/>
            <person name="Aerts A."/>
            <person name="Kothe E."/>
            <person name="Stajich J.E."/>
            <person name="de Vries R.P."/>
            <person name="Record E."/>
            <person name="Levasseur A."/>
            <person name="Baker S.E."/>
            <person name="Bartholomew K.A."/>
            <person name="Coutinho P.M."/>
            <person name="Erdmann S."/>
            <person name="Fowler T.J."/>
            <person name="Gathman A.C."/>
            <person name="Lombard V."/>
            <person name="Henrissat B."/>
            <person name="Knabe N."/>
            <person name="Kuees U."/>
            <person name="Lilly W.W."/>
            <person name="Lindquist E."/>
            <person name="Lucas S."/>
            <person name="Magnuson J.K."/>
            <person name="Piumi F."/>
            <person name="Raudaskoski M."/>
            <person name="Salamov A."/>
            <person name="Schmutz J."/>
            <person name="Schwarze F.W.M.R."/>
            <person name="vanKuyk P.A."/>
            <person name="Horton J.S."/>
            <person name="Grigoriev I.V."/>
            <person name="Woesten H.A.B."/>
        </authorList>
    </citation>
    <scope>NUCLEOTIDE SEQUENCE [LARGE SCALE GENOMIC DNA]</scope>
    <source>
        <strain evidence="5">H4-8 / FGSC 9210</strain>
    </source>
</reference>
<evidence type="ECO:0000256" key="1">
    <source>
        <dbReference type="ARBA" id="ARBA00009627"/>
    </source>
</evidence>
<evidence type="ECO:0000256" key="2">
    <source>
        <dbReference type="ARBA" id="ARBA00022942"/>
    </source>
</evidence>
<dbReference type="OrthoDB" id="8775810at2759"/>
<keyword evidence="5" id="KW-1185">Reference proteome</keyword>
<dbReference type="AlphaFoldDB" id="D8PJW8"/>
<dbReference type="PROSITE" id="PS50250">
    <property type="entry name" value="PCI"/>
    <property type="match status" value="1"/>
</dbReference>
<gene>
    <name evidence="4" type="ORF">SCHCODRAFT_72294</name>
</gene>
<dbReference type="VEuPathDB" id="FungiDB:SCHCODRAFT_02747928"/>
<dbReference type="InParanoid" id="D8PJW8"/>
<dbReference type="InterPro" id="IPR006746">
    <property type="entry name" value="26S_Psome_Rpn12"/>
</dbReference>
<dbReference type="Gene3D" id="1.25.40.990">
    <property type="match status" value="1"/>
</dbReference>
<dbReference type="FunCoup" id="D8PJW8">
    <property type="interactions" value="580"/>
</dbReference>
<evidence type="ECO:0000259" key="3">
    <source>
        <dbReference type="PROSITE" id="PS50250"/>
    </source>
</evidence>
<dbReference type="RefSeq" id="XP_003036791.1">
    <property type="nucleotide sequence ID" value="XM_003036745.1"/>
</dbReference>
<dbReference type="HOGENOM" id="CLU_046003_2_1_1"/>
<name>D8PJW8_SCHCM</name>
<dbReference type="InterPro" id="IPR033464">
    <property type="entry name" value="CSN8_PSD8_EIF3K"/>
</dbReference>
<protein>
    <recommendedName>
        <fullName evidence="3">PCI domain-containing protein</fullName>
    </recommendedName>
</protein>
<dbReference type="OMA" id="HIMDGYF"/>
<proteinExistence type="inferred from homology"/>
<feature type="domain" description="PCI" evidence="3">
    <location>
        <begin position="74"/>
        <end position="250"/>
    </location>
</feature>
<dbReference type="Pfam" id="PF10075">
    <property type="entry name" value="CSN8_PSD8_EIF3K"/>
    <property type="match status" value="1"/>
</dbReference>
<dbReference type="KEGG" id="scm:SCHCO_02747928"/>
<accession>D8PJW8</accession>
<dbReference type="PANTHER" id="PTHR12387:SF0">
    <property type="entry name" value="26S PROTEASOME NON-ATPASE REGULATORY SUBUNIT 8"/>
    <property type="match status" value="1"/>
</dbReference>
<comment type="similarity">
    <text evidence="1">Belongs to the proteasome subunit S14 family.</text>
</comment>
<dbReference type="GeneID" id="9589175"/>
<sequence>MANLKNLYQDLLRSFTAPNPDLKKCGTLLTQLKLGLIENGLLLPSGDRNLEDLAVARDILEIGAFWSIRTKDVPSFDRYFSQLQTFYTDFGSVLPPSKREYPIRGLNLIRLLTQNRIADFHATLESLPLRTDAIPDNPYIAHPVNLERWLMEGSYSKVWNARAEAPAEEYKFFVDSLMGTIRNEIASCEEAAYDSLPMKDAATLLFFKSQSELMNFATSRGWSVDLNSSTIHFQKKGEEKIEIPKEKLIHADLMYARELEQIV</sequence>
<dbReference type="eggNOG" id="KOG3151">
    <property type="taxonomic scope" value="Eukaryota"/>
</dbReference>
<dbReference type="FunFam" id="1.25.40.990:FF:000001">
    <property type="entry name" value="26S proteasome non-ATPase regulatory subunit"/>
    <property type="match status" value="1"/>
</dbReference>
<dbReference type="EMBL" id="GL377302">
    <property type="protein sequence ID" value="EFJ01889.1"/>
    <property type="molecule type" value="Genomic_DNA"/>
</dbReference>
<organism evidence="5">
    <name type="scientific">Schizophyllum commune (strain H4-8 / FGSC 9210)</name>
    <name type="common">Split gill fungus</name>
    <dbReference type="NCBI Taxonomy" id="578458"/>
    <lineage>
        <taxon>Eukaryota</taxon>
        <taxon>Fungi</taxon>
        <taxon>Dikarya</taxon>
        <taxon>Basidiomycota</taxon>
        <taxon>Agaricomycotina</taxon>
        <taxon>Agaricomycetes</taxon>
        <taxon>Agaricomycetidae</taxon>
        <taxon>Agaricales</taxon>
        <taxon>Schizophyllaceae</taxon>
        <taxon>Schizophyllum</taxon>
    </lineage>
</organism>
<dbReference type="InterPro" id="IPR000717">
    <property type="entry name" value="PCI_dom"/>
</dbReference>
<evidence type="ECO:0000313" key="5">
    <source>
        <dbReference type="Proteomes" id="UP000007431"/>
    </source>
</evidence>
<dbReference type="GO" id="GO:0008541">
    <property type="term" value="C:proteasome regulatory particle, lid subcomplex"/>
    <property type="evidence" value="ECO:0007669"/>
    <property type="project" value="TreeGrafter"/>
</dbReference>
<dbReference type="GO" id="GO:0043161">
    <property type="term" value="P:proteasome-mediated ubiquitin-dependent protein catabolic process"/>
    <property type="evidence" value="ECO:0007669"/>
    <property type="project" value="TreeGrafter"/>
</dbReference>
<keyword evidence="2" id="KW-0647">Proteasome</keyword>
<dbReference type="Proteomes" id="UP000007431">
    <property type="component" value="Unassembled WGS sequence"/>
</dbReference>
<dbReference type="STRING" id="578458.D8PJW8"/>
<dbReference type="PANTHER" id="PTHR12387">
    <property type="entry name" value="26S PROTEASOME NON-ATPASE REGULATORY SUBUNIT 8"/>
    <property type="match status" value="1"/>
</dbReference>
<evidence type="ECO:0000313" key="4">
    <source>
        <dbReference type="EMBL" id="EFJ01889.1"/>
    </source>
</evidence>
<dbReference type="GO" id="GO:0005829">
    <property type="term" value="C:cytosol"/>
    <property type="evidence" value="ECO:0007669"/>
    <property type="project" value="TreeGrafter"/>
</dbReference>